<evidence type="ECO:0000256" key="5">
    <source>
        <dbReference type="ARBA" id="ARBA00003485"/>
    </source>
</evidence>
<keyword evidence="21" id="KW-0812">Transmembrane</keyword>
<dbReference type="GO" id="GO:0008652">
    <property type="term" value="P:amino acid biosynthetic process"/>
    <property type="evidence" value="ECO:0007669"/>
    <property type="project" value="UniProtKB-KW"/>
</dbReference>
<comment type="cofactor">
    <cofactor evidence="4">
        <name>Zn(2+)</name>
        <dbReference type="ChEBI" id="CHEBI:29105"/>
    </cofactor>
</comment>
<evidence type="ECO:0000256" key="11">
    <source>
        <dbReference type="ARBA" id="ARBA00022490"/>
    </source>
</evidence>
<keyword evidence="21" id="KW-1133">Transmembrane helix</keyword>
<evidence type="ECO:0000256" key="18">
    <source>
        <dbReference type="ARBA" id="ARBA00023239"/>
    </source>
</evidence>
<dbReference type="OrthoDB" id="9806583at2"/>
<dbReference type="InterPro" id="IPR056179">
    <property type="entry name" value="DHQS_C"/>
</dbReference>
<evidence type="ECO:0000256" key="21">
    <source>
        <dbReference type="SAM" id="Phobius"/>
    </source>
</evidence>
<keyword evidence="11" id="KW-0963">Cytoplasm</keyword>
<dbReference type="CDD" id="cd08195">
    <property type="entry name" value="DHQS"/>
    <property type="match status" value="1"/>
</dbReference>
<dbReference type="InterPro" id="IPR016037">
    <property type="entry name" value="DHQ_synth_AroB"/>
</dbReference>
<keyword evidence="16" id="KW-0520">NAD</keyword>
<evidence type="ECO:0000256" key="13">
    <source>
        <dbReference type="ARBA" id="ARBA00022723"/>
    </source>
</evidence>
<feature type="domain" description="3-dehydroquinate synthase N-terminal" evidence="22">
    <location>
        <begin position="85"/>
        <end position="196"/>
    </location>
</feature>
<accession>A0A2S9YID4</accession>
<comment type="pathway">
    <text evidence="7">Metabolic intermediate biosynthesis; chorismate biosynthesis; chorismate from D-erythrose 4-phosphate and phosphoenolpyruvate: step 2/7.</text>
</comment>
<keyword evidence="14" id="KW-0547">Nucleotide-binding</keyword>
<evidence type="ECO:0000256" key="1">
    <source>
        <dbReference type="ARBA" id="ARBA00001393"/>
    </source>
</evidence>
<sequence>MSQSQSQRGTEKRKPVALHVAVPTEDESYPVLIGPGLLAKLGYELRRSHSTARRVALVSDDNVMPLYGELAKSSLEAEEFVVHSFTVPAGESSKSVEQLVKLIEGMVGAQMGRRDVVVALGGGVVGDLAGLAAAMFMRGIACMQCPTSLVAQVDASVGGKVAVDLPVGKNLLGTFHFPTVVLIDPEVIQTLPDRELGCGLAEMLKHGALFSPEHFHQVVAAADDLYRRDADVLARMAAASVALKAACVSRDPREQGEAGKGRVVLNLGHTVGHALELASGFELKHGEAVALGLIAACRVSERKDLAKAEDGEPGLEEQMKAALTALRLPTQLDDWLTPERIERLEAGLGNDKKRGFSSISYIGLSRIGDPAVLSLTPQEIVGLLRNPKPD</sequence>
<evidence type="ECO:0000256" key="14">
    <source>
        <dbReference type="ARBA" id="ARBA00022741"/>
    </source>
</evidence>
<dbReference type="EMBL" id="PVNL01000101">
    <property type="protein sequence ID" value="PRQ04874.1"/>
    <property type="molecule type" value="Genomic_DNA"/>
</dbReference>
<keyword evidence="19" id="KW-0170">Cobalt</keyword>
<evidence type="ECO:0000256" key="19">
    <source>
        <dbReference type="ARBA" id="ARBA00023285"/>
    </source>
</evidence>
<dbReference type="EC" id="4.2.3.4" evidence="9 20"/>
<evidence type="ECO:0000256" key="7">
    <source>
        <dbReference type="ARBA" id="ARBA00004661"/>
    </source>
</evidence>
<dbReference type="GO" id="GO:0009423">
    <property type="term" value="P:chorismate biosynthetic process"/>
    <property type="evidence" value="ECO:0007669"/>
    <property type="project" value="UniProtKB-UniRule"/>
</dbReference>
<keyword evidence="13" id="KW-0479">Metal-binding</keyword>
<dbReference type="Proteomes" id="UP000238823">
    <property type="component" value="Unassembled WGS sequence"/>
</dbReference>
<dbReference type="Pfam" id="PF01761">
    <property type="entry name" value="DHQ_synthase"/>
    <property type="match status" value="1"/>
</dbReference>
<comment type="cofactor">
    <cofactor evidence="3">
        <name>Co(2+)</name>
        <dbReference type="ChEBI" id="CHEBI:48828"/>
    </cofactor>
</comment>
<dbReference type="Pfam" id="PF24621">
    <property type="entry name" value="DHQS_C"/>
    <property type="match status" value="1"/>
</dbReference>
<dbReference type="InterPro" id="IPR030963">
    <property type="entry name" value="DHQ_synth_fam"/>
</dbReference>
<comment type="caution">
    <text evidence="24">The sequence shown here is derived from an EMBL/GenBank/DDBJ whole genome shotgun (WGS) entry which is preliminary data.</text>
</comment>
<name>A0A2S9YID4_9BACT</name>
<dbReference type="FunFam" id="3.40.50.1970:FF:000007">
    <property type="entry name" value="Pentafunctional AROM polypeptide"/>
    <property type="match status" value="1"/>
</dbReference>
<evidence type="ECO:0000256" key="3">
    <source>
        <dbReference type="ARBA" id="ARBA00001941"/>
    </source>
</evidence>
<keyword evidence="18 24" id="KW-0456">Lyase</keyword>
<evidence type="ECO:0000256" key="4">
    <source>
        <dbReference type="ARBA" id="ARBA00001947"/>
    </source>
</evidence>
<dbReference type="Gene3D" id="3.40.50.1970">
    <property type="match status" value="1"/>
</dbReference>
<dbReference type="GO" id="GO:0000166">
    <property type="term" value="F:nucleotide binding"/>
    <property type="evidence" value="ECO:0007669"/>
    <property type="project" value="UniProtKB-KW"/>
</dbReference>
<evidence type="ECO:0000256" key="2">
    <source>
        <dbReference type="ARBA" id="ARBA00001911"/>
    </source>
</evidence>
<keyword evidence="21" id="KW-0472">Membrane</keyword>
<evidence type="ECO:0000256" key="6">
    <source>
        <dbReference type="ARBA" id="ARBA00004496"/>
    </source>
</evidence>
<comment type="function">
    <text evidence="5">Catalyzes the conversion of 3-deoxy-D-arabino-heptulosonate 7-phosphate (DAHP) to dehydroquinate (DHQ).</text>
</comment>
<evidence type="ECO:0000256" key="16">
    <source>
        <dbReference type="ARBA" id="ARBA00023027"/>
    </source>
</evidence>
<keyword evidence="12" id="KW-0028">Amino-acid biosynthesis</keyword>
<keyword evidence="15" id="KW-0862">Zinc</keyword>
<reference evidence="24 25" key="1">
    <citation type="submission" date="2018-03" db="EMBL/GenBank/DDBJ databases">
        <title>Draft Genome Sequences of the Obligatory Marine Myxobacteria Enhygromyxa salina SWB007.</title>
        <authorList>
            <person name="Poehlein A."/>
            <person name="Moghaddam J.A."/>
            <person name="Harms H."/>
            <person name="Alanjari M."/>
            <person name="Koenig G.M."/>
            <person name="Daniel R."/>
            <person name="Schaeberle T.F."/>
        </authorList>
    </citation>
    <scope>NUCLEOTIDE SEQUENCE [LARGE SCALE GENOMIC DNA]</scope>
    <source>
        <strain evidence="24 25">SWB007</strain>
    </source>
</reference>
<evidence type="ECO:0000259" key="22">
    <source>
        <dbReference type="Pfam" id="PF01761"/>
    </source>
</evidence>
<evidence type="ECO:0000259" key="23">
    <source>
        <dbReference type="Pfam" id="PF24621"/>
    </source>
</evidence>
<evidence type="ECO:0000256" key="9">
    <source>
        <dbReference type="ARBA" id="ARBA00013031"/>
    </source>
</evidence>
<dbReference type="PANTHER" id="PTHR43622:SF7">
    <property type="entry name" value="3-DEHYDROQUINATE SYNTHASE, CHLOROPLASTIC"/>
    <property type="match status" value="1"/>
</dbReference>
<comment type="subcellular location">
    <subcellularLocation>
        <location evidence="6">Cytoplasm</location>
    </subcellularLocation>
</comment>
<evidence type="ECO:0000256" key="8">
    <source>
        <dbReference type="ARBA" id="ARBA00005412"/>
    </source>
</evidence>
<dbReference type="Gene3D" id="1.20.1090.10">
    <property type="entry name" value="Dehydroquinate synthase-like - alpha domain"/>
    <property type="match status" value="1"/>
</dbReference>
<comment type="catalytic activity">
    <reaction evidence="1">
        <text>7-phospho-2-dehydro-3-deoxy-D-arabino-heptonate = 3-dehydroquinate + phosphate</text>
        <dbReference type="Rhea" id="RHEA:21968"/>
        <dbReference type="ChEBI" id="CHEBI:32364"/>
        <dbReference type="ChEBI" id="CHEBI:43474"/>
        <dbReference type="ChEBI" id="CHEBI:58394"/>
        <dbReference type="EC" id="4.2.3.4"/>
    </reaction>
</comment>
<evidence type="ECO:0000256" key="10">
    <source>
        <dbReference type="ARBA" id="ARBA00017684"/>
    </source>
</evidence>
<evidence type="ECO:0000256" key="15">
    <source>
        <dbReference type="ARBA" id="ARBA00022833"/>
    </source>
</evidence>
<comment type="cofactor">
    <cofactor evidence="2">
        <name>NAD(+)</name>
        <dbReference type="ChEBI" id="CHEBI:57540"/>
    </cofactor>
</comment>
<keyword evidence="17" id="KW-0057">Aromatic amino acid biosynthesis</keyword>
<feature type="transmembrane region" description="Helical" evidence="21">
    <location>
        <begin position="116"/>
        <end position="137"/>
    </location>
</feature>
<organism evidence="24 25">
    <name type="scientific">Enhygromyxa salina</name>
    <dbReference type="NCBI Taxonomy" id="215803"/>
    <lineage>
        <taxon>Bacteria</taxon>
        <taxon>Pseudomonadati</taxon>
        <taxon>Myxococcota</taxon>
        <taxon>Polyangia</taxon>
        <taxon>Nannocystales</taxon>
        <taxon>Nannocystaceae</taxon>
        <taxon>Enhygromyxa</taxon>
    </lineage>
</organism>
<evidence type="ECO:0000313" key="24">
    <source>
        <dbReference type="EMBL" id="PRQ04874.1"/>
    </source>
</evidence>
<dbReference type="NCBIfam" id="TIGR01357">
    <property type="entry name" value="aroB"/>
    <property type="match status" value="1"/>
</dbReference>
<dbReference type="GO" id="GO:0046872">
    <property type="term" value="F:metal ion binding"/>
    <property type="evidence" value="ECO:0007669"/>
    <property type="project" value="UniProtKB-KW"/>
</dbReference>
<dbReference type="RefSeq" id="WP_106091942.1">
    <property type="nucleotide sequence ID" value="NZ_PVNL01000101.1"/>
</dbReference>
<dbReference type="PIRSF" id="PIRSF001455">
    <property type="entry name" value="DHQ_synth"/>
    <property type="match status" value="1"/>
</dbReference>
<comment type="similarity">
    <text evidence="8">Belongs to the sugar phosphate cyclases superfamily. Dehydroquinate synthase family.</text>
</comment>
<dbReference type="AlphaFoldDB" id="A0A2S9YID4"/>
<evidence type="ECO:0000256" key="20">
    <source>
        <dbReference type="NCBIfam" id="TIGR01357"/>
    </source>
</evidence>
<dbReference type="InterPro" id="IPR030960">
    <property type="entry name" value="DHQS/DOIS_N"/>
</dbReference>
<dbReference type="GO" id="GO:0009073">
    <property type="term" value="P:aromatic amino acid family biosynthetic process"/>
    <property type="evidence" value="ECO:0007669"/>
    <property type="project" value="UniProtKB-KW"/>
</dbReference>
<evidence type="ECO:0000256" key="12">
    <source>
        <dbReference type="ARBA" id="ARBA00022605"/>
    </source>
</evidence>
<dbReference type="GO" id="GO:0005737">
    <property type="term" value="C:cytoplasm"/>
    <property type="evidence" value="ECO:0007669"/>
    <property type="project" value="UniProtKB-SubCell"/>
</dbReference>
<protein>
    <recommendedName>
        <fullName evidence="10 20">3-dehydroquinate synthase</fullName>
        <ecNumber evidence="9 20">4.2.3.4</ecNumber>
    </recommendedName>
</protein>
<dbReference type="InterPro" id="IPR050071">
    <property type="entry name" value="Dehydroquinate_synthase"/>
</dbReference>
<gene>
    <name evidence="24" type="primary">aroB</name>
    <name evidence="24" type="ORF">ENSA7_50470</name>
</gene>
<evidence type="ECO:0000313" key="25">
    <source>
        <dbReference type="Proteomes" id="UP000238823"/>
    </source>
</evidence>
<dbReference type="SUPFAM" id="SSF56796">
    <property type="entry name" value="Dehydroquinate synthase-like"/>
    <property type="match status" value="1"/>
</dbReference>
<proteinExistence type="inferred from homology"/>
<evidence type="ECO:0000256" key="17">
    <source>
        <dbReference type="ARBA" id="ARBA00023141"/>
    </source>
</evidence>
<dbReference type="GO" id="GO:0003856">
    <property type="term" value="F:3-dehydroquinate synthase activity"/>
    <property type="evidence" value="ECO:0007669"/>
    <property type="project" value="UniProtKB-UniRule"/>
</dbReference>
<dbReference type="PANTHER" id="PTHR43622">
    <property type="entry name" value="3-DEHYDROQUINATE SYNTHASE"/>
    <property type="match status" value="1"/>
</dbReference>
<feature type="domain" description="3-dehydroquinate synthase C-terminal" evidence="23">
    <location>
        <begin position="199"/>
        <end position="353"/>
    </location>
</feature>